<gene>
    <name evidence="2" type="ORF">N7496_004588</name>
</gene>
<feature type="non-terminal residue" evidence="2">
    <location>
        <position position="1"/>
    </location>
</feature>
<evidence type="ECO:0000313" key="3">
    <source>
        <dbReference type="Proteomes" id="UP001147782"/>
    </source>
</evidence>
<keyword evidence="3" id="KW-1185">Reference proteome</keyword>
<dbReference type="Proteomes" id="UP001147782">
    <property type="component" value="Unassembled WGS sequence"/>
</dbReference>
<organism evidence="2 3">
    <name type="scientific">Penicillium cataractarum</name>
    <dbReference type="NCBI Taxonomy" id="2100454"/>
    <lineage>
        <taxon>Eukaryota</taxon>
        <taxon>Fungi</taxon>
        <taxon>Dikarya</taxon>
        <taxon>Ascomycota</taxon>
        <taxon>Pezizomycotina</taxon>
        <taxon>Eurotiomycetes</taxon>
        <taxon>Eurotiomycetidae</taxon>
        <taxon>Eurotiales</taxon>
        <taxon>Aspergillaceae</taxon>
        <taxon>Penicillium</taxon>
    </lineage>
</organism>
<dbReference type="RefSeq" id="XP_056556042.1">
    <property type="nucleotide sequence ID" value="XM_056697517.1"/>
</dbReference>
<evidence type="ECO:0000313" key="2">
    <source>
        <dbReference type="EMBL" id="KAJ5377179.1"/>
    </source>
</evidence>
<feature type="region of interest" description="Disordered" evidence="1">
    <location>
        <begin position="627"/>
        <end position="708"/>
    </location>
</feature>
<proteinExistence type="predicted"/>
<dbReference type="AlphaFoldDB" id="A0A9W9SH66"/>
<dbReference type="PANTHER" id="PTHR40788">
    <property type="entry name" value="CLR5 DOMAIN-CONTAINING PROTEIN-RELATED"/>
    <property type="match status" value="1"/>
</dbReference>
<name>A0A9W9SH66_9EURO</name>
<protein>
    <submittedName>
        <fullName evidence="2">Uncharacterized protein</fullName>
    </submittedName>
</protein>
<sequence length="811" mass="92800">GDQELAAVEKEFMDLMKTGNLAPLVDRIQKPGILPSSFPTLEEAEHGRQHLAKLIFDNYNQLKDIMQHYENFITHSWNAKNKKSRDNVLLKAWPGMNQKHNMAFEDILQEKRPNEQSCKWPHINLEDLNQKGTLLAFLTSRVQASPSAYYFMDREALNLGERAGVIRMPILSEYGMMFTGKDSAQDYGEIFNFHNPAGAWLVKTKRGLFVHHGLMTMEAQARIYQFLVDCCLAILPDNRNDWDKANAAAELKLAKSIKKPGPQWVETRIAERIALAPYSRPGYLDIDQLVDLIQARKSLADYEVRLLRESPKYFASKLAEYAEHRPEQTLASEKQEPQSLNDLKPSSKLKTPEFWDSVIRSLLRDAFYGVVFWHEICESLEALQALLRQHQAGIDLKKDLPKVLEESFTNLWLKLDHFMAKVTSYLAIRVQTCPRIRKKFFNPPKDEKIRPRENGGIEDPSFDDCRTLLRLLVYRGNIPTLQQRITTTVIADELERHMENNPKEAKMISGFMMQRVSDMSLLASCFTQICNFHPWAATFEPNAREKQKQDEDPLQETRALKKKFKRSLEGEPLDQLGKFFYASASSTIWPGGNPTQKYTQQRQASERELDNFWLKVDSLLQPVVDQVPNNARGPLRPPPAGSLERTPDWVEEEPAPSKTKRGWDTTDLAKDVEPGPLAKKPKTKTHGVADPSRAALEGGPGQQAAPEPLKIKVNEEDFEVFTVLFHIPGHVPRRELSWVRFKQAMGRLNFEIHKDGGSAWHFTPPANLGTRSISFHAPHPDNTHPLAIWRRIGWRLGNKYGWDGSTFELEG</sequence>
<accession>A0A9W9SH66</accession>
<dbReference type="EMBL" id="JAPZBS010000004">
    <property type="protein sequence ID" value="KAJ5377179.1"/>
    <property type="molecule type" value="Genomic_DNA"/>
</dbReference>
<feature type="compositionally biased region" description="Basic and acidic residues" evidence="1">
    <location>
        <begin position="661"/>
        <end position="673"/>
    </location>
</feature>
<dbReference type="PANTHER" id="PTHR40788:SF2">
    <property type="entry name" value="CLR5 DOMAIN-CONTAINING PROTEIN"/>
    <property type="match status" value="1"/>
</dbReference>
<comment type="caution">
    <text evidence="2">The sequence shown here is derived from an EMBL/GenBank/DDBJ whole genome shotgun (WGS) entry which is preliminary data.</text>
</comment>
<reference evidence="2" key="1">
    <citation type="submission" date="2022-11" db="EMBL/GenBank/DDBJ databases">
        <authorList>
            <person name="Petersen C."/>
        </authorList>
    </citation>
    <scope>NUCLEOTIDE SEQUENCE</scope>
    <source>
        <strain evidence="2">IBT 29864</strain>
    </source>
</reference>
<dbReference type="GeneID" id="81436696"/>
<evidence type="ECO:0000256" key="1">
    <source>
        <dbReference type="SAM" id="MobiDB-lite"/>
    </source>
</evidence>
<dbReference type="OrthoDB" id="4350039at2759"/>
<reference evidence="2" key="2">
    <citation type="journal article" date="2023" name="IMA Fungus">
        <title>Comparative genomic study of the Penicillium genus elucidates a diverse pangenome and 15 lateral gene transfer events.</title>
        <authorList>
            <person name="Petersen C."/>
            <person name="Sorensen T."/>
            <person name="Nielsen M.R."/>
            <person name="Sondergaard T.E."/>
            <person name="Sorensen J.L."/>
            <person name="Fitzpatrick D.A."/>
            <person name="Frisvad J.C."/>
            <person name="Nielsen K.L."/>
        </authorList>
    </citation>
    <scope>NUCLEOTIDE SEQUENCE</scope>
    <source>
        <strain evidence="2">IBT 29864</strain>
    </source>
</reference>